<evidence type="ECO:0000313" key="6">
    <source>
        <dbReference type="Proteomes" id="UP000010556"/>
    </source>
</evidence>
<protein>
    <submittedName>
        <fullName evidence="5">Protein phosphatase 1 regulatory subunit 7</fullName>
    </submittedName>
</protein>
<evidence type="ECO:0000256" key="2">
    <source>
        <dbReference type="ARBA" id="ARBA00022737"/>
    </source>
</evidence>
<proteinExistence type="predicted"/>
<reference evidence="6" key="1">
    <citation type="journal article" date="2013" name="Science">
        <title>Comparative analysis of bat genomes provides insight into the evolution of flight and immunity.</title>
        <authorList>
            <person name="Zhang G."/>
            <person name="Cowled C."/>
            <person name="Shi Z."/>
            <person name="Huang Z."/>
            <person name="Bishop-Lilly K.A."/>
            <person name="Fang X."/>
            <person name="Wynne J.W."/>
            <person name="Xiong Z."/>
            <person name="Baker M.L."/>
            <person name="Zhao W."/>
            <person name="Tachedjian M."/>
            <person name="Zhu Y."/>
            <person name="Zhou P."/>
            <person name="Jiang X."/>
            <person name="Ng J."/>
            <person name="Yang L."/>
            <person name="Wu L."/>
            <person name="Xiao J."/>
            <person name="Feng Y."/>
            <person name="Chen Y."/>
            <person name="Sun X."/>
            <person name="Zhang Y."/>
            <person name="Marsh G.A."/>
            <person name="Crameri G."/>
            <person name="Broder C.C."/>
            <person name="Frey K.G."/>
            <person name="Wang L.F."/>
            <person name="Wang J."/>
        </authorList>
    </citation>
    <scope>NUCLEOTIDE SEQUENCE [LARGE SCALE GENOMIC DNA]</scope>
</reference>
<sequence length="239" mass="26627">MNPSSPPPHQLLHPTPWRRMTFTGGHRGQRRTCYSPQSHQTCSEEPLSARLKRQRDRATRFLYARDRNPFSAEEFFRGSSVSHKIVTLGALPPKISEAGLLENPGWVFQDTAGFLEIAGRREKVGTLCSEAEEYCSKRCSTRVPLPPCTYGVSASLKRRLRAGREAEAGGAPGAGGPTSPGMNDNLLESWSDLDELKGAKNLETVYLEGNPLQKDPQYRRKVMLALPSVRQIDATFVRF</sequence>
<dbReference type="Gene3D" id="3.80.10.10">
    <property type="entry name" value="Ribonuclease Inhibitor"/>
    <property type="match status" value="1"/>
</dbReference>
<evidence type="ECO:0000256" key="3">
    <source>
        <dbReference type="SAM" id="MobiDB-lite"/>
    </source>
</evidence>
<name>L5LRK3_MYODS</name>
<dbReference type="InterPro" id="IPR032675">
    <property type="entry name" value="LRR_dom_sf"/>
</dbReference>
<dbReference type="Proteomes" id="UP000010556">
    <property type="component" value="Unassembled WGS sequence"/>
</dbReference>
<keyword evidence="6" id="KW-1185">Reference proteome</keyword>
<keyword evidence="2" id="KW-0677">Repeat</keyword>
<dbReference type="InterPro" id="IPR003603">
    <property type="entry name" value="U2A'_phosphoprotein32A_C"/>
</dbReference>
<dbReference type="SMART" id="SM00446">
    <property type="entry name" value="LRRcap"/>
    <property type="match status" value="1"/>
</dbReference>
<gene>
    <name evidence="5" type="ORF">MDA_GLEAN10014135</name>
</gene>
<feature type="domain" description="U2A'/phosphoprotein 32 family A C-terminal" evidence="4">
    <location>
        <begin position="215"/>
        <end position="233"/>
    </location>
</feature>
<dbReference type="SUPFAM" id="SSF52058">
    <property type="entry name" value="L domain-like"/>
    <property type="match status" value="1"/>
</dbReference>
<keyword evidence="1" id="KW-0433">Leucine-rich repeat</keyword>
<evidence type="ECO:0000256" key="1">
    <source>
        <dbReference type="ARBA" id="ARBA00022614"/>
    </source>
</evidence>
<dbReference type="AlphaFoldDB" id="L5LRK3"/>
<dbReference type="EMBL" id="KB108895">
    <property type="protein sequence ID" value="ELK28650.1"/>
    <property type="molecule type" value="Genomic_DNA"/>
</dbReference>
<evidence type="ECO:0000313" key="5">
    <source>
        <dbReference type="EMBL" id="ELK28650.1"/>
    </source>
</evidence>
<accession>L5LRK3</accession>
<feature type="region of interest" description="Disordered" evidence="3">
    <location>
        <begin position="164"/>
        <end position="186"/>
    </location>
</feature>
<evidence type="ECO:0000259" key="4">
    <source>
        <dbReference type="SMART" id="SM00446"/>
    </source>
</evidence>
<organism evidence="5 6">
    <name type="scientific">Myotis davidii</name>
    <name type="common">David's myotis</name>
    <dbReference type="NCBI Taxonomy" id="225400"/>
    <lineage>
        <taxon>Eukaryota</taxon>
        <taxon>Metazoa</taxon>
        <taxon>Chordata</taxon>
        <taxon>Craniata</taxon>
        <taxon>Vertebrata</taxon>
        <taxon>Euteleostomi</taxon>
        <taxon>Mammalia</taxon>
        <taxon>Eutheria</taxon>
        <taxon>Laurasiatheria</taxon>
        <taxon>Chiroptera</taxon>
        <taxon>Yangochiroptera</taxon>
        <taxon>Vespertilionidae</taxon>
        <taxon>Myotis</taxon>
    </lineage>
</organism>